<evidence type="ECO:0000313" key="7">
    <source>
        <dbReference type="Proteomes" id="UP000001593"/>
    </source>
</evidence>
<dbReference type="GO" id="GO:0004713">
    <property type="term" value="F:protein tyrosine kinase activity"/>
    <property type="evidence" value="ECO:0000318"/>
    <property type="project" value="GO_Central"/>
</dbReference>
<dbReference type="Gene3D" id="3.30.200.20">
    <property type="entry name" value="Phosphorylase Kinase, domain 1"/>
    <property type="match status" value="1"/>
</dbReference>
<gene>
    <name evidence="6" type="ORF">NEMVEDRAFT_v1g217379</name>
</gene>
<evidence type="ECO:0000256" key="4">
    <source>
        <dbReference type="SAM" id="MobiDB-lite"/>
    </source>
</evidence>
<keyword evidence="3" id="KW-0067">ATP-binding</keyword>
<dbReference type="FunFam" id="1.10.510.10:FF:002656">
    <property type="match status" value="1"/>
</dbReference>
<dbReference type="InterPro" id="IPR001245">
    <property type="entry name" value="Ser-Thr/Tyr_kinase_cat_dom"/>
</dbReference>
<organism evidence="6 7">
    <name type="scientific">Nematostella vectensis</name>
    <name type="common">Starlet sea anemone</name>
    <dbReference type="NCBI Taxonomy" id="45351"/>
    <lineage>
        <taxon>Eukaryota</taxon>
        <taxon>Metazoa</taxon>
        <taxon>Cnidaria</taxon>
        <taxon>Anthozoa</taxon>
        <taxon>Hexacorallia</taxon>
        <taxon>Actiniaria</taxon>
        <taxon>Edwardsiidae</taxon>
        <taxon>Nematostella</taxon>
    </lineage>
</organism>
<feature type="compositionally biased region" description="Basic and acidic residues" evidence="4">
    <location>
        <begin position="698"/>
        <end position="708"/>
    </location>
</feature>
<comment type="catalytic activity">
    <reaction evidence="2">
        <text>L-tyrosyl-[protein] + ATP = O-phospho-L-tyrosyl-[protein] + ADP + H(+)</text>
        <dbReference type="Rhea" id="RHEA:10596"/>
        <dbReference type="Rhea" id="RHEA-COMP:10136"/>
        <dbReference type="Rhea" id="RHEA-COMP:20101"/>
        <dbReference type="ChEBI" id="CHEBI:15378"/>
        <dbReference type="ChEBI" id="CHEBI:30616"/>
        <dbReference type="ChEBI" id="CHEBI:46858"/>
        <dbReference type="ChEBI" id="CHEBI:61978"/>
        <dbReference type="ChEBI" id="CHEBI:456216"/>
        <dbReference type="EC" id="2.7.10.1"/>
    </reaction>
</comment>
<dbReference type="InterPro" id="IPR050122">
    <property type="entry name" value="RTK"/>
</dbReference>
<feature type="region of interest" description="Disordered" evidence="4">
    <location>
        <begin position="273"/>
        <end position="295"/>
    </location>
</feature>
<feature type="compositionally biased region" description="Polar residues" evidence="4">
    <location>
        <begin position="397"/>
        <end position="406"/>
    </location>
</feature>
<dbReference type="InterPro" id="IPR020635">
    <property type="entry name" value="Tyr_kinase_cat_dom"/>
</dbReference>
<feature type="compositionally biased region" description="Basic residues" evidence="4">
    <location>
        <begin position="1"/>
        <end position="10"/>
    </location>
</feature>
<evidence type="ECO:0000256" key="1">
    <source>
        <dbReference type="ARBA" id="ARBA00004167"/>
    </source>
</evidence>
<evidence type="ECO:0000313" key="6">
    <source>
        <dbReference type="EMBL" id="EDO32909.1"/>
    </source>
</evidence>
<feature type="region of interest" description="Disordered" evidence="4">
    <location>
        <begin position="667"/>
        <end position="711"/>
    </location>
</feature>
<dbReference type="HOGENOM" id="CLU_349722_0_0_1"/>
<accession>A7STS1</accession>
<dbReference type="InterPro" id="IPR017441">
    <property type="entry name" value="Protein_kinase_ATP_BS"/>
</dbReference>
<dbReference type="eggNOG" id="KOG0199">
    <property type="taxonomic scope" value="Eukaryota"/>
</dbReference>
<evidence type="ECO:0000256" key="3">
    <source>
        <dbReference type="PROSITE-ProRule" id="PRU10141"/>
    </source>
</evidence>
<feature type="region of interest" description="Disordered" evidence="4">
    <location>
        <begin position="316"/>
        <end position="469"/>
    </location>
</feature>
<dbReference type="SMART" id="SM00219">
    <property type="entry name" value="TyrKc"/>
    <property type="match status" value="1"/>
</dbReference>
<dbReference type="EMBL" id="DS469800">
    <property type="protein sequence ID" value="EDO32909.1"/>
    <property type="molecule type" value="Genomic_DNA"/>
</dbReference>
<sequence>MPNKHNKRKSKGYEQFPDEGGETRDASQNTTYQLIKELDLKEITDIGEGFFANVALGKWIGPNKREQFVAIKSIKGNFLEDHLEDVLREANTIMSLDHRNIIRLYGIAFITSKTPMGIKLVTEYAVFGSLSEILKNPNKPEFLQVTRLRKFSLQIADGMEYLANRHLVHRDLAARNVLVVEPELVMKIVTQQPEKKLEQPKACPSELYELMLHCWVHEPQDRPGFAEIRSSISKFEYLTCVAKEDLWNSVQGRLSFAKDSSVTVISRNAKEKKAKQKLQISHPFHPTSKSTTRLLDDMNIPQNDEMRKLAAQSPKKLNAPAPLPQGVFATLPSPKSASPPRHTLPRPEPIGGPVRGSEPKGVARADSVNGYMPMHGDTFEPGIGDTQAPGDQDQHSVDSSTPNKSTDAPPVPARTDQTPRPERPVPAGASPQSRRRRPVPTPRRTVHKTTSSPLLDPNQPLRNRTLPQPLSMSLRYQIDESSYSDPESDHPSLVPLIGLAQSVPVMEKKYFETEYKGLRDDDMDDEEDDADYTDRGKSFENQGYAAVLYMDHCAEDDKNQYYIGTQASETCEENQKSINVAISPSEAADINQENATLSAVVSPYYGNIQTQNPDSGILAYENFHFLDIKKYTSGARANSELPIPRPANVDEERGQEFDDDYTVMAGGIYGGPETEEEDQPPSLPEKMSIRTKSTSSEGDSKKLQDNLKNDPYSDLQSGIAVPIDGTIDSREGILTLAASLPIYETIEDVEPVYLKRMNNGTSSFFDDPSVIFMANNFVMCYDHERRPSQYEMKRGLDHNAEMPDNM</sequence>
<protein>
    <recommendedName>
        <fullName evidence="5">Protein kinase domain-containing protein</fullName>
    </recommendedName>
</protein>
<dbReference type="InterPro" id="IPR000719">
    <property type="entry name" value="Prot_kinase_dom"/>
</dbReference>
<dbReference type="PROSITE" id="PS00107">
    <property type="entry name" value="PROTEIN_KINASE_ATP"/>
    <property type="match status" value="1"/>
</dbReference>
<reference evidence="6 7" key="1">
    <citation type="journal article" date="2007" name="Science">
        <title>Sea anemone genome reveals ancestral eumetazoan gene repertoire and genomic organization.</title>
        <authorList>
            <person name="Putnam N.H."/>
            <person name="Srivastava M."/>
            <person name="Hellsten U."/>
            <person name="Dirks B."/>
            <person name="Chapman J."/>
            <person name="Salamov A."/>
            <person name="Terry A."/>
            <person name="Shapiro H."/>
            <person name="Lindquist E."/>
            <person name="Kapitonov V.V."/>
            <person name="Jurka J."/>
            <person name="Genikhovich G."/>
            <person name="Grigoriev I.V."/>
            <person name="Lucas S.M."/>
            <person name="Steele R.E."/>
            <person name="Finnerty J.R."/>
            <person name="Technau U."/>
            <person name="Martindale M.Q."/>
            <person name="Rokhsar D.S."/>
        </authorList>
    </citation>
    <scope>NUCLEOTIDE SEQUENCE [LARGE SCALE GENOMIC DNA]</scope>
    <source>
        <strain evidence="7">CH2 X CH6</strain>
    </source>
</reference>
<evidence type="ECO:0000259" key="5">
    <source>
        <dbReference type="PROSITE" id="PS50011"/>
    </source>
</evidence>
<dbReference type="SUPFAM" id="SSF56112">
    <property type="entry name" value="Protein kinase-like (PK-like)"/>
    <property type="match status" value="1"/>
</dbReference>
<dbReference type="PROSITE" id="PS50011">
    <property type="entry name" value="PROTEIN_KINASE_DOM"/>
    <property type="match status" value="1"/>
</dbReference>
<dbReference type="Proteomes" id="UP000001593">
    <property type="component" value="Unassembled WGS sequence"/>
</dbReference>
<keyword evidence="7" id="KW-1185">Reference proteome</keyword>
<feature type="domain" description="Protein kinase" evidence="5">
    <location>
        <begin position="40"/>
        <end position="329"/>
    </location>
</feature>
<feature type="compositionally biased region" description="Polar residues" evidence="4">
    <location>
        <begin position="460"/>
        <end position="469"/>
    </location>
</feature>
<comment type="subcellular location">
    <subcellularLocation>
        <location evidence="1">Membrane</location>
        <topology evidence="1">Single-pass membrane protein</topology>
    </subcellularLocation>
</comment>
<name>A7STS1_NEMVE</name>
<dbReference type="AlphaFoldDB" id="A7STS1"/>
<feature type="non-terminal residue" evidence="6">
    <location>
        <position position="806"/>
    </location>
</feature>
<dbReference type="PANTHER" id="PTHR24416">
    <property type="entry name" value="TYROSINE-PROTEIN KINASE RECEPTOR"/>
    <property type="match status" value="1"/>
</dbReference>
<dbReference type="GO" id="GO:0004714">
    <property type="term" value="F:transmembrane receptor protein tyrosine kinase activity"/>
    <property type="evidence" value="ECO:0007669"/>
    <property type="project" value="UniProtKB-EC"/>
</dbReference>
<dbReference type="InParanoid" id="A7STS1"/>
<dbReference type="GO" id="GO:0005524">
    <property type="term" value="F:ATP binding"/>
    <property type="evidence" value="ECO:0007669"/>
    <property type="project" value="UniProtKB-UniRule"/>
</dbReference>
<proteinExistence type="predicted"/>
<dbReference type="Pfam" id="PF07714">
    <property type="entry name" value="PK_Tyr_Ser-Thr"/>
    <property type="match status" value="2"/>
</dbReference>
<dbReference type="Gene3D" id="1.10.510.10">
    <property type="entry name" value="Transferase(Phosphotransferase) domain 1"/>
    <property type="match status" value="2"/>
</dbReference>
<dbReference type="GO" id="GO:0005886">
    <property type="term" value="C:plasma membrane"/>
    <property type="evidence" value="ECO:0000318"/>
    <property type="project" value="GO_Central"/>
</dbReference>
<feature type="region of interest" description="Disordered" evidence="4">
    <location>
        <begin position="1"/>
        <end position="28"/>
    </location>
</feature>
<dbReference type="PANTHER" id="PTHR24416:SF617">
    <property type="entry name" value="RET ONCOGENE, ISOFORM A"/>
    <property type="match status" value="1"/>
</dbReference>
<dbReference type="InterPro" id="IPR008266">
    <property type="entry name" value="Tyr_kinase_AS"/>
</dbReference>
<dbReference type="InterPro" id="IPR011009">
    <property type="entry name" value="Kinase-like_dom_sf"/>
</dbReference>
<evidence type="ECO:0000256" key="2">
    <source>
        <dbReference type="ARBA" id="ARBA00051243"/>
    </source>
</evidence>
<feature type="binding site" evidence="3">
    <location>
        <position position="72"/>
    </location>
    <ligand>
        <name>ATP</name>
        <dbReference type="ChEBI" id="CHEBI:30616"/>
    </ligand>
</feature>
<keyword evidence="3" id="KW-0547">Nucleotide-binding</keyword>
<dbReference type="PROSITE" id="PS00109">
    <property type="entry name" value="PROTEIN_KINASE_TYR"/>
    <property type="match status" value="1"/>
</dbReference>